<feature type="domain" description="Cell wall hydrolase SleB" evidence="3">
    <location>
        <begin position="130"/>
        <end position="236"/>
    </location>
</feature>
<evidence type="ECO:0000259" key="3">
    <source>
        <dbReference type="Pfam" id="PF07486"/>
    </source>
</evidence>
<feature type="compositionally biased region" description="Basic and acidic residues" evidence="1">
    <location>
        <begin position="327"/>
        <end position="339"/>
    </location>
</feature>
<feature type="compositionally biased region" description="Low complexity" evidence="1">
    <location>
        <begin position="266"/>
        <end position="280"/>
    </location>
</feature>
<dbReference type="GO" id="GO:0016787">
    <property type="term" value="F:hydrolase activity"/>
    <property type="evidence" value="ECO:0007669"/>
    <property type="project" value="UniProtKB-KW"/>
</dbReference>
<gene>
    <name evidence="4" type="ORF">ACFQ1E_10670</name>
</gene>
<keyword evidence="4" id="KW-0378">Hydrolase</keyword>
<keyword evidence="5" id="KW-1185">Reference proteome</keyword>
<sequence length="339" mass="35466">MFWRRFTRMQAHGLAAAAIASLIGAGFSAQALGPRTATPAPAAPAPAQPSYETDDHFPGAAQYLALDDADAFAAGMTGLVDLPEGAAPADLGADASIVPAQPFRFAGSGADRARALQCLTTAIYYEAGTEPLDGQRAVAQVILNRVRHPAFPATVCGVVFQGSEKPGCQFSFACDGAMARRPMREYWQRAERVAQAALDGGVFGPVGLATFYHTYAVTPKWNRAMVMTGTFGAHFFHRWKGGWGTAAAFTQPYRGREPAPGPHAPLAPEKAEAAALSAPAAAPPAAAPAKPAKAPETPRAQIQPAYADSGRPVGGYAAPADDPDSQILDKWKDSGKPIR</sequence>
<dbReference type="Pfam" id="PF07486">
    <property type="entry name" value="Hydrolase_2"/>
    <property type="match status" value="1"/>
</dbReference>
<feature type="chain" id="PRO_5045575597" evidence="2">
    <location>
        <begin position="32"/>
        <end position="339"/>
    </location>
</feature>
<dbReference type="InterPro" id="IPR042047">
    <property type="entry name" value="SleB_dom1"/>
</dbReference>
<organism evidence="4 5">
    <name type="scientific">Sphingomonas canadensis</name>
    <dbReference type="NCBI Taxonomy" id="1219257"/>
    <lineage>
        <taxon>Bacteria</taxon>
        <taxon>Pseudomonadati</taxon>
        <taxon>Pseudomonadota</taxon>
        <taxon>Alphaproteobacteria</taxon>
        <taxon>Sphingomonadales</taxon>
        <taxon>Sphingomonadaceae</taxon>
        <taxon>Sphingomonas</taxon>
    </lineage>
</organism>
<reference evidence="5" key="1">
    <citation type="journal article" date="2019" name="Int. J. Syst. Evol. Microbiol.">
        <title>The Global Catalogue of Microorganisms (GCM) 10K type strain sequencing project: providing services to taxonomists for standard genome sequencing and annotation.</title>
        <authorList>
            <consortium name="The Broad Institute Genomics Platform"/>
            <consortium name="The Broad Institute Genome Sequencing Center for Infectious Disease"/>
            <person name="Wu L."/>
            <person name="Ma J."/>
        </authorList>
    </citation>
    <scope>NUCLEOTIDE SEQUENCE [LARGE SCALE GENOMIC DNA]</scope>
    <source>
        <strain evidence="5">CCUG 62982</strain>
    </source>
</reference>
<comment type="caution">
    <text evidence="4">The sequence shown here is derived from an EMBL/GenBank/DDBJ whole genome shotgun (WGS) entry which is preliminary data.</text>
</comment>
<evidence type="ECO:0000313" key="5">
    <source>
        <dbReference type="Proteomes" id="UP001596977"/>
    </source>
</evidence>
<accession>A0ABW3H5N9</accession>
<dbReference type="EMBL" id="JBHTJG010000004">
    <property type="protein sequence ID" value="MFD0946801.1"/>
    <property type="molecule type" value="Genomic_DNA"/>
</dbReference>
<evidence type="ECO:0000313" key="4">
    <source>
        <dbReference type="EMBL" id="MFD0946801.1"/>
    </source>
</evidence>
<name>A0ABW3H5N9_9SPHN</name>
<proteinExistence type="predicted"/>
<dbReference type="Proteomes" id="UP001596977">
    <property type="component" value="Unassembled WGS sequence"/>
</dbReference>
<dbReference type="RefSeq" id="WP_264944096.1">
    <property type="nucleotide sequence ID" value="NZ_JAPDRA010000004.1"/>
</dbReference>
<protein>
    <submittedName>
        <fullName evidence="4">Cell wall hydrolase</fullName>
    </submittedName>
</protein>
<dbReference type="InterPro" id="IPR011105">
    <property type="entry name" value="Cell_wall_hydrolase_SleB"/>
</dbReference>
<feature type="region of interest" description="Disordered" evidence="1">
    <location>
        <begin position="252"/>
        <end position="339"/>
    </location>
</feature>
<feature type="signal peptide" evidence="2">
    <location>
        <begin position="1"/>
        <end position="31"/>
    </location>
</feature>
<evidence type="ECO:0000256" key="1">
    <source>
        <dbReference type="SAM" id="MobiDB-lite"/>
    </source>
</evidence>
<evidence type="ECO:0000256" key="2">
    <source>
        <dbReference type="SAM" id="SignalP"/>
    </source>
</evidence>
<dbReference type="Gene3D" id="1.10.10.2520">
    <property type="entry name" value="Cell wall hydrolase SleB, domain 1"/>
    <property type="match status" value="1"/>
</dbReference>
<keyword evidence="2" id="KW-0732">Signal</keyword>